<keyword evidence="2" id="KW-1185">Reference proteome</keyword>
<evidence type="ECO:0000313" key="1">
    <source>
        <dbReference type="EMBL" id="TCS38374.1"/>
    </source>
</evidence>
<dbReference type="OrthoDB" id="9959340at2"/>
<name>A0A4R3HZP5_PAULE</name>
<dbReference type="Proteomes" id="UP000295382">
    <property type="component" value="Unassembled WGS sequence"/>
</dbReference>
<sequence length="79" mass="8890">MNIDFEVEWDGPGDYVLVPAAVRNGATWDGKPIQIAYTERFAAIQHELEELKAFFTAAGIVTDPIWEQGGVIYKIDDYL</sequence>
<reference evidence="1 2" key="1">
    <citation type="submission" date="2019-03" db="EMBL/GenBank/DDBJ databases">
        <title>Genomic Encyclopedia of Type Strains, Phase IV (KMG-IV): sequencing the most valuable type-strain genomes for metagenomic binning, comparative biology and taxonomic classification.</title>
        <authorList>
            <person name="Goeker M."/>
        </authorList>
    </citation>
    <scope>NUCLEOTIDE SEQUENCE [LARGE SCALE GENOMIC DNA]</scope>
    <source>
        <strain evidence="1 2">DSM 7445</strain>
    </source>
</reference>
<comment type="caution">
    <text evidence="1">The sequence shown here is derived from an EMBL/GenBank/DDBJ whole genome shotgun (WGS) entry which is preliminary data.</text>
</comment>
<proteinExistence type="predicted"/>
<organism evidence="1 2">
    <name type="scientific">Paucimonas lemoignei</name>
    <name type="common">Pseudomonas lemoignei</name>
    <dbReference type="NCBI Taxonomy" id="29443"/>
    <lineage>
        <taxon>Bacteria</taxon>
        <taxon>Pseudomonadati</taxon>
        <taxon>Pseudomonadota</taxon>
        <taxon>Betaproteobacteria</taxon>
        <taxon>Burkholderiales</taxon>
        <taxon>Burkholderiaceae</taxon>
        <taxon>Paucimonas</taxon>
    </lineage>
</organism>
<protein>
    <submittedName>
        <fullName evidence="1">Uncharacterized protein</fullName>
    </submittedName>
</protein>
<accession>A0A4R3HZP5</accession>
<dbReference type="EMBL" id="SLZQ01000002">
    <property type="protein sequence ID" value="TCS38374.1"/>
    <property type="molecule type" value="Genomic_DNA"/>
</dbReference>
<evidence type="ECO:0000313" key="2">
    <source>
        <dbReference type="Proteomes" id="UP000295382"/>
    </source>
</evidence>
<dbReference type="RefSeq" id="WP_132257436.1">
    <property type="nucleotide sequence ID" value="NZ_SLZQ01000002.1"/>
</dbReference>
<dbReference type="AlphaFoldDB" id="A0A4R3HZP5"/>
<gene>
    <name evidence="1" type="ORF">EDC30_102111</name>
</gene>